<proteinExistence type="predicted"/>
<organism evidence="1 2">
    <name type="scientific">Oculimacula yallundae</name>
    <dbReference type="NCBI Taxonomy" id="86028"/>
    <lineage>
        <taxon>Eukaryota</taxon>
        <taxon>Fungi</taxon>
        <taxon>Dikarya</taxon>
        <taxon>Ascomycota</taxon>
        <taxon>Pezizomycotina</taxon>
        <taxon>Leotiomycetes</taxon>
        <taxon>Helotiales</taxon>
        <taxon>Ploettnerulaceae</taxon>
        <taxon>Oculimacula</taxon>
    </lineage>
</organism>
<gene>
    <name evidence="1" type="ORF">VTL71DRAFT_1024</name>
</gene>
<dbReference type="Proteomes" id="UP001595075">
    <property type="component" value="Unassembled WGS sequence"/>
</dbReference>
<protein>
    <submittedName>
        <fullName evidence="1">Uncharacterized protein</fullName>
    </submittedName>
</protein>
<name>A0ABR4D3Z4_9HELO</name>
<reference evidence="1 2" key="1">
    <citation type="journal article" date="2024" name="Commun. Biol.">
        <title>Comparative genomic analysis of thermophilic fungi reveals convergent evolutionary adaptations and gene losses.</title>
        <authorList>
            <person name="Steindorff A.S."/>
            <person name="Aguilar-Pontes M.V."/>
            <person name="Robinson A.J."/>
            <person name="Andreopoulos B."/>
            <person name="LaButti K."/>
            <person name="Kuo A."/>
            <person name="Mondo S."/>
            <person name="Riley R."/>
            <person name="Otillar R."/>
            <person name="Haridas S."/>
            <person name="Lipzen A."/>
            <person name="Grimwood J."/>
            <person name="Schmutz J."/>
            <person name="Clum A."/>
            <person name="Reid I.D."/>
            <person name="Moisan M.C."/>
            <person name="Butler G."/>
            <person name="Nguyen T.T.M."/>
            <person name="Dewar K."/>
            <person name="Conant G."/>
            <person name="Drula E."/>
            <person name="Henrissat B."/>
            <person name="Hansel C."/>
            <person name="Singer S."/>
            <person name="Hutchinson M.I."/>
            <person name="de Vries R.P."/>
            <person name="Natvig D.O."/>
            <person name="Powell A.J."/>
            <person name="Tsang A."/>
            <person name="Grigoriev I.V."/>
        </authorList>
    </citation>
    <scope>NUCLEOTIDE SEQUENCE [LARGE SCALE GENOMIC DNA]</scope>
    <source>
        <strain evidence="1 2">CBS 494.80</strain>
    </source>
</reference>
<evidence type="ECO:0000313" key="2">
    <source>
        <dbReference type="Proteomes" id="UP001595075"/>
    </source>
</evidence>
<dbReference type="EMBL" id="JAZHXI010000001">
    <property type="protein sequence ID" value="KAL2076081.1"/>
    <property type="molecule type" value="Genomic_DNA"/>
</dbReference>
<sequence>MSLATVKRSLDYFIPCPLLLHPRPLLLKEKPWTDTNDRKEYDRKINMQRYAVADDIREETVPGRTRCLLVYGRDSVDEPDQRSRKMVERDGE</sequence>
<evidence type="ECO:0000313" key="1">
    <source>
        <dbReference type="EMBL" id="KAL2076081.1"/>
    </source>
</evidence>
<comment type="caution">
    <text evidence="1">The sequence shown here is derived from an EMBL/GenBank/DDBJ whole genome shotgun (WGS) entry which is preliminary data.</text>
</comment>
<accession>A0ABR4D3Z4</accession>
<keyword evidence="2" id="KW-1185">Reference proteome</keyword>